<dbReference type="AlphaFoldDB" id="A0AAD8Z1L8"/>
<dbReference type="Proteomes" id="UP001239994">
    <property type="component" value="Unassembled WGS sequence"/>
</dbReference>
<evidence type="ECO:0000256" key="7">
    <source>
        <dbReference type="RuleBase" id="RU004019"/>
    </source>
</evidence>
<dbReference type="GO" id="GO:0030154">
    <property type="term" value="P:cell differentiation"/>
    <property type="evidence" value="ECO:0007669"/>
    <property type="project" value="TreeGrafter"/>
</dbReference>
<dbReference type="PROSITE" id="PS00345">
    <property type="entry name" value="ETS_DOMAIN_1"/>
    <property type="match status" value="1"/>
</dbReference>
<dbReference type="GO" id="GO:0000981">
    <property type="term" value="F:DNA-binding transcription factor activity, RNA polymerase II-specific"/>
    <property type="evidence" value="ECO:0007669"/>
    <property type="project" value="TreeGrafter"/>
</dbReference>
<dbReference type="FunFam" id="1.10.10.10:FF:000059">
    <property type="entry name" value="ETS translocation variant 3"/>
    <property type="match status" value="1"/>
</dbReference>
<dbReference type="InterPro" id="IPR000418">
    <property type="entry name" value="Ets_dom"/>
</dbReference>
<dbReference type="PROSITE" id="PS00346">
    <property type="entry name" value="ETS_DOMAIN_2"/>
    <property type="match status" value="1"/>
</dbReference>
<evidence type="ECO:0000256" key="5">
    <source>
        <dbReference type="ARBA" id="ARBA00023163"/>
    </source>
</evidence>
<dbReference type="PANTHER" id="PTHR11849">
    <property type="entry name" value="ETS"/>
    <property type="match status" value="1"/>
</dbReference>
<evidence type="ECO:0000313" key="10">
    <source>
        <dbReference type="Proteomes" id="UP001239994"/>
    </source>
</evidence>
<keyword evidence="4 7" id="KW-0238">DNA-binding</keyword>
<keyword evidence="5" id="KW-0804">Transcription</keyword>
<protein>
    <recommendedName>
        <fullName evidence="8">ETS domain-containing protein</fullName>
    </recommendedName>
</protein>
<dbReference type="InterPro" id="IPR036390">
    <property type="entry name" value="WH_DNA-bd_sf"/>
</dbReference>
<dbReference type="PRINTS" id="PR00454">
    <property type="entry name" value="ETSDOMAIN"/>
</dbReference>
<evidence type="ECO:0000256" key="6">
    <source>
        <dbReference type="ARBA" id="ARBA00023242"/>
    </source>
</evidence>
<reference evidence="9" key="1">
    <citation type="submission" date="2023-03" db="EMBL/GenBank/DDBJ databases">
        <title>Electrophorus voltai genome.</title>
        <authorList>
            <person name="Bian C."/>
        </authorList>
    </citation>
    <scope>NUCLEOTIDE SEQUENCE</scope>
    <source>
        <strain evidence="9">CB-2022</strain>
        <tissue evidence="9">Muscle</tissue>
    </source>
</reference>
<evidence type="ECO:0000256" key="4">
    <source>
        <dbReference type="ARBA" id="ARBA00023125"/>
    </source>
</evidence>
<comment type="similarity">
    <text evidence="2 7">Belongs to the ETS family.</text>
</comment>
<gene>
    <name evidence="9" type="ORF">P4O66_014807</name>
</gene>
<evidence type="ECO:0000259" key="8">
    <source>
        <dbReference type="PROSITE" id="PS50061"/>
    </source>
</evidence>
<keyword evidence="3" id="KW-0805">Transcription regulation</keyword>
<dbReference type="EMBL" id="JAROKS010000021">
    <property type="protein sequence ID" value="KAK1790975.1"/>
    <property type="molecule type" value="Genomic_DNA"/>
</dbReference>
<feature type="domain" description="ETS" evidence="8">
    <location>
        <begin position="56"/>
        <end position="135"/>
    </location>
</feature>
<dbReference type="GO" id="GO:0005634">
    <property type="term" value="C:nucleus"/>
    <property type="evidence" value="ECO:0007669"/>
    <property type="project" value="UniProtKB-SubCell"/>
</dbReference>
<comment type="caution">
    <text evidence="9">The sequence shown here is derived from an EMBL/GenBank/DDBJ whole genome shotgun (WGS) entry which is preliminary data.</text>
</comment>
<dbReference type="PANTHER" id="PTHR11849:SF306">
    <property type="entry name" value="ETS TRANSLOCATION VARIANT 3-LIKE PROTEIN"/>
    <property type="match status" value="1"/>
</dbReference>
<dbReference type="SMART" id="SM00413">
    <property type="entry name" value="ETS"/>
    <property type="match status" value="1"/>
</dbReference>
<keyword evidence="10" id="KW-1185">Reference proteome</keyword>
<dbReference type="Gene3D" id="1.10.10.10">
    <property type="entry name" value="Winged helix-like DNA-binding domain superfamily/Winged helix DNA-binding domain"/>
    <property type="match status" value="1"/>
</dbReference>
<evidence type="ECO:0000313" key="9">
    <source>
        <dbReference type="EMBL" id="KAK1790975.1"/>
    </source>
</evidence>
<proteinExistence type="inferred from homology"/>
<sequence length="262" mass="29375">MVSGLLLTQPDKCNTSTETHRFSLIGQLSPCFCLSVAVLFPDWAYKPAWSPGSRQVQLWHFLLELLGRGEGGAISWGSEWGEFVIRDPERLAKLWGERKGKPHMNYDKLSRALRYYYNKRILHKTKGKRFTYKFNFSKLILVNYPNLPTCQQVVQPGASVPFSLSSQGSSLYSPQDTAALLSISHPLLLPYCFPKPLPFPQVHPIQGRFPLFSAPPTSASNLSELSHLTPFNNALYLAQTLNGWSTKSSTGVFKQSHGTGKE</sequence>
<organism evidence="9 10">
    <name type="scientific">Electrophorus voltai</name>
    <dbReference type="NCBI Taxonomy" id="2609070"/>
    <lineage>
        <taxon>Eukaryota</taxon>
        <taxon>Metazoa</taxon>
        <taxon>Chordata</taxon>
        <taxon>Craniata</taxon>
        <taxon>Vertebrata</taxon>
        <taxon>Euteleostomi</taxon>
        <taxon>Actinopterygii</taxon>
        <taxon>Neopterygii</taxon>
        <taxon>Teleostei</taxon>
        <taxon>Ostariophysi</taxon>
        <taxon>Gymnotiformes</taxon>
        <taxon>Gymnotoidei</taxon>
        <taxon>Gymnotidae</taxon>
        <taxon>Electrophorus</taxon>
    </lineage>
</organism>
<dbReference type="PROSITE" id="PS50061">
    <property type="entry name" value="ETS_DOMAIN_3"/>
    <property type="match status" value="1"/>
</dbReference>
<dbReference type="InterPro" id="IPR046328">
    <property type="entry name" value="ETS_fam"/>
</dbReference>
<evidence type="ECO:0000256" key="2">
    <source>
        <dbReference type="ARBA" id="ARBA00005562"/>
    </source>
</evidence>
<name>A0AAD8Z1L8_9TELE</name>
<evidence type="ECO:0000256" key="3">
    <source>
        <dbReference type="ARBA" id="ARBA00023015"/>
    </source>
</evidence>
<evidence type="ECO:0000256" key="1">
    <source>
        <dbReference type="ARBA" id="ARBA00004123"/>
    </source>
</evidence>
<dbReference type="SUPFAM" id="SSF46785">
    <property type="entry name" value="Winged helix' DNA-binding domain"/>
    <property type="match status" value="1"/>
</dbReference>
<keyword evidence="6 7" id="KW-0539">Nucleus</keyword>
<accession>A0AAD8Z1L8</accession>
<dbReference type="InterPro" id="IPR036388">
    <property type="entry name" value="WH-like_DNA-bd_sf"/>
</dbReference>
<dbReference type="GO" id="GO:0043565">
    <property type="term" value="F:sequence-specific DNA binding"/>
    <property type="evidence" value="ECO:0007669"/>
    <property type="project" value="InterPro"/>
</dbReference>
<dbReference type="Pfam" id="PF00178">
    <property type="entry name" value="Ets"/>
    <property type="match status" value="1"/>
</dbReference>
<comment type="subcellular location">
    <subcellularLocation>
        <location evidence="1 7">Nucleus</location>
    </subcellularLocation>
</comment>